<sequence>MSERKTMCIYHGNCADGFGGAWVVRKALGEQVEFVAGVHGQEPPDVTDKDVIIVDFSYKYEVMARLSWKAHSIIILDHHKSAAEDLGKFPPFHAGVRLDGRHADGTVALGWESAHIFMSSQNSPAIACCFDMNRSGAMLAWDHFFPGQEPPMLLRHIEDRDLWLFQLDGTREIQDNLFSYPYDFEVWDTLMATDVQTLRSDGAAIERKHQKDVAELVAVTKRRLVIGGHDVPVASLPYTLTSDAGHLMAQGEPFAACYWDTPDGRVFSLRTTDEGMDASEIAKQYGGGGHRNASGFRVPFGHELTK</sequence>
<proteinExistence type="predicted"/>
<evidence type="ECO:0000313" key="1">
    <source>
        <dbReference type="EMBL" id="BAW24353.1"/>
    </source>
</evidence>
<dbReference type="Gene3D" id="3.10.310.30">
    <property type="match status" value="1"/>
</dbReference>
<dbReference type="RefSeq" id="WP_231995276.1">
    <property type="nucleotide sequence ID" value="NZ_AP015029.1"/>
</dbReference>
<dbReference type="AlphaFoldDB" id="A0A1L7NFX3"/>
<dbReference type="PANTHER" id="PTHR46922">
    <property type="entry name" value="DHHA1 DOMAIN PROTEIN"/>
    <property type="match status" value="1"/>
</dbReference>
<dbReference type="Proteomes" id="UP000218731">
    <property type="component" value="Chromosome 1"/>
</dbReference>
<name>A0A1L7NFX3_PSEPU</name>
<gene>
    <name evidence="1" type="ORF">KF715C_ch37800</name>
</gene>
<evidence type="ECO:0008006" key="3">
    <source>
        <dbReference type="Google" id="ProtNLM"/>
    </source>
</evidence>
<accession>A0A1L7NFX3</accession>
<protein>
    <recommendedName>
        <fullName evidence="3">Phosphohydrolase</fullName>
    </recommendedName>
</protein>
<dbReference type="InterPro" id="IPR038763">
    <property type="entry name" value="DHH_sf"/>
</dbReference>
<dbReference type="PANTHER" id="PTHR46922:SF4">
    <property type="entry name" value="DHHA1 DOMAIN PROTEIN"/>
    <property type="match status" value="1"/>
</dbReference>
<evidence type="ECO:0000313" key="2">
    <source>
        <dbReference type="Proteomes" id="UP000218731"/>
    </source>
</evidence>
<dbReference type="EMBL" id="AP015029">
    <property type="protein sequence ID" value="BAW24353.1"/>
    <property type="molecule type" value="Genomic_DNA"/>
</dbReference>
<organism evidence="1 2">
    <name type="scientific">Pseudomonas putida</name>
    <name type="common">Arthrobacter siderocapsulatus</name>
    <dbReference type="NCBI Taxonomy" id="303"/>
    <lineage>
        <taxon>Bacteria</taxon>
        <taxon>Pseudomonadati</taxon>
        <taxon>Pseudomonadota</taxon>
        <taxon>Gammaproteobacteria</taxon>
        <taxon>Pseudomonadales</taxon>
        <taxon>Pseudomonadaceae</taxon>
        <taxon>Pseudomonas</taxon>
    </lineage>
</organism>
<dbReference type="SUPFAM" id="SSF64182">
    <property type="entry name" value="DHH phosphoesterases"/>
    <property type="match status" value="1"/>
</dbReference>
<reference evidence="1 2" key="1">
    <citation type="submission" date="2015-11" db="EMBL/GenBank/DDBJ databases">
        <title>Complete genome sequencing of a biphenyl-degrading bacterium, Pseudomonas putida KF715 (=NBRC110667).</title>
        <authorList>
            <person name="Suenaga H."/>
            <person name="Fujihara N."/>
            <person name="Watanabe T."/>
            <person name="Hirose J."/>
            <person name="Kimura N."/>
            <person name="Yamazoe A."/>
            <person name="Hosoyama A."/>
            <person name="Shimodaira J."/>
            <person name="Furukawa K."/>
        </authorList>
    </citation>
    <scope>NUCLEOTIDE SEQUENCE [LARGE SCALE GENOMIC DNA]</scope>
    <source>
        <strain evidence="1 2">KF715</strain>
    </source>
</reference>